<dbReference type="Gene3D" id="3.30.565.10">
    <property type="entry name" value="Histidine kinase-like ATPase, C-terminal domain"/>
    <property type="match status" value="1"/>
</dbReference>
<sequence length="656" mass="74742">MSCVLACILVSTRSIAQATQDSIQQTDLSHLATLFEATEPGDSIAGVYLKKLIIQSEKLGKFDLMADYVLKMVHHPSPSVQDPELKRGMLKKAITHENELSKSEDKGNLHLKLAGEYFGYEQFDSAIVEYGHAIDRFTEEDSIFIADSYFFRGQARDYKGELLRSMQDYQQARDIYSKLGDKEYVNYVDGGMAILFSKFSIFNEAEKIRTALISTYQEEESIFNVAIQIYNQAEDYGKQGKLKDQETYLLRADSLIPFDPRDFYTESIIKLSLSNFYGEQGNLVKQKEFFSQAQDMVSQVPELATTNPVYLNAKALLEYSQGNFLTANQLANVSLDAARESKNMDHLIKAYKLLGDTYNELGQSEKAFEIRQKLTHYTDSIFASNQATTFSYFQTLYETERKEKEILTKTQEIESISRKNQARLRLISIMVFILIIAGVVIFLWKNLQHEKKKKEMQSRFSQELLKNQEAERVRISKDLHDGLGQSLLLIKNKVALSKDNTTGELLDTAISELRSIARSLHPMQLEKLGLSKAAEHLLDQIDNETDIFVSSEIEELKGVLHKDEELQLYRILQESINNVLKHSQASALRVLLNKIENRVELKIEDNGKGFDFSEKFNDFQSLGLKTLKERIAALNGSMKINSEKGVGTSLSFIVYV</sequence>
<feature type="domain" description="Histidine kinase" evidence="5">
    <location>
        <begin position="478"/>
        <end position="656"/>
    </location>
</feature>
<name>A0ABY1NPX9_9BACT</name>
<organism evidence="6 7">
    <name type="scientific">Algoriphagus winogradskyi</name>
    <dbReference type="NCBI Taxonomy" id="237017"/>
    <lineage>
        <taxon>Bacteria</taxon>
        <taxon>Pseudomonadati</taxon>
        <taxon>Bacteroidota</taxon>
        <taxon>Cytophagia</taxon>
        <taxon>Cytophagales</taxon>
        <taxon>Cyclobacteriaceae</taxon>
        <taxon>Algoriphagus</taxon>
    </lineage>
</organism>
<evidence type="ECO:0000256" key="2">
    <source>
        <dbReference type="ARBA" id="ARBA00022777"/>
    </source>
</evidence>
<dbReference type="InterPro" id="IPR011990">
    <property type="entry name" value="TPR-like_helical_dom_sf"/>
</dbReference>
<evidence type="ECO:0000256" key="4">
    <source>
        <dbReference type="SAM" id="Phobius"/>
    </source>
</evidence>
<evidence type="ECO:0000313" key="6">
    <source>
        <dbReference type="EMBL" id="SMP15300.1"/>
    </source>
</evidence>
<dbReference type="PROSITE" id="PS50109">
    <property type="entry name" value="HIS_KIN"/>
    <property type="match status" value="1"/>
</dbReference>
<evidence type="ECO:0000256" key="3">
    <source>
        <dbReference type="ARBA" id="ARBA00023012"/>
    </source>
</evidence>
<gene>
    <name evidence="6" type="ORF">SAMN06265367_102445</name>
</gene>
<dbReference type="InterPro" id="IPR050482">
    <property type="entry name" value="Sensor_HK_TwoCompSys"/>
</dbReference>
<dbReference type="Gene3D" id="1.25.40.10">
    <property type="entry name" value="Tetratricopeptide repeat domain"/>
    <property type="match status" value="2"/>
</dbReference>
<evidence type="ECO:0000256" key="1">
    <source>
        <dbReference type="ARBA" id="ARBA00022679"/>
    </source>
</evidence>
<dbReference type="InterPro" id="IPR003594">
    <property type="entry name" value="HATPase_dom"/>
</dbReference>
<keyword evidence="1" id="KW-0808">Transferase</keyword>
<dbReference type="EMBL" id="FXUA01000002">
    <property type="protein sequence ID" value="SMP15300.1"/>
    <property type="molecule type" value="Genomic_DNA"/>
</dbReference>
<keyword evidence="4" id="KW-0472">Membrane</keyword>
<dbReference type="InterPro" id="IPR036890">
    <property type="entry name" value="HATPase_C_sf"/>
</dbReference>
<feature type="transmembrane region" description="Helical" evidence="4">
    <location>
        <begin position="424"/>
        <end position="444"/>
    </location>
</feature>
<keyword evidence="3" id="KW-0902">Two-component regulatory system</keyword>
<dbReference type="Proteomes" id="UP001157915">
    <property type="component" value="Unassembled WGS sequence"/>
</dbReference>
<evidence type="ECO:0000259" key="5">
    <source>
        <dbReference type="PROSITE" id="PS50109"/>
    </source>
</evidence>
<evidence type="ECO:0000313" key="7">
    <source>
        <dbReference type="Proteomes" id="UP001157915"/>
    </source>
</evidence>
<accession>A0ABY1NPX9</accession>
<dbReference type="GO" id="GO:0016301">
    <property type="term" value="F:kinase activity"/>
    <property type="evidence" value="ECO:0007669"/>
    <property type="project" value="UniProtKB-KW"/>
</dbReference>
<keyword evidence="4" id="KW-1133">Transmembrane helix</keyword>
<dbReference type="Gene3D" id="1.20.5.1930">
    <property type="match status" value="1"/>
</dbReference>
<dbReference type="SUPFAM" id="SSF48452">
    <property type="entry name" value="TPR-like"/>
    <property type="match status" value="2"/>
</dbReference>
<keyword evidence="7" id="KW-1185">Reference proteome</keyword>
<keyword evidence="2 6" id="KW-0418">Kinase</keyword>
<proteinExistence type="predicted"/>
<protein>
    <submittedName>
        <fullName evidence="6">Histidine kinase</fullName>
    </submittedName>
</protein>
<dbReference type="Pfam" id="PF02518">
    <property type="entry name" value="HATPase_c"/>
    <property type="match status" value="1"/>
</dbReference>
<dbReference type="InterPro" id="IPR005467">
    <property type="entry name" value="His_kinase_dom"/>
</dbReference>
<dbReference type="Pfam" id="PF07730">
    <property type="entry name" value="HisKA_3"/>
    <property type="match status" value="1"/>
</dbReference>
<dbReference type="SUPFAM" id="SSF55874">
    <property type="entry name" value="ATPase domain of HSP90 chaperone/DNA topoisomerase II/histidine kinase"/>
    <property type="match status" value="1"/>
</dbReference>
<keyword evidence="4" id="KW-0812">Transmembrane</keyword>
<dbReference type="PANTHER" id="PTHR24421">
    <property type="entry name" value="NITRATE/NITRITE SENSOR PROTEIN NARX-RELATED"/>
    <property type="match status" value="1"/>
</dbReference>
<dbReference type="InterPro" id="IPR011712">
    <property type="entry name" value="Sig_transdc_His_kin_sub3_dim/P"/>
</dbReference>
<dbReference type="CDD" id="cd16917">
    <property type="entry name" value="HATPase_UhpB-NarQ-NarX-like"/>
    <property type="match status" value="1"/>
</dbReference>
<reference evidence="6 7" key="1">
    <citation type="submission" date="2017-05" db="EMBL/GenBank/DDBJ databases">
        <authorList>
            <person name="Varghese N."/>
            <person name="Submissions S."/>
        </authorList>
    </citation>
    <scope>NUCLEOTIDE SEQUENCE [LARGE SCALE GENOMIC DNA]</scope>
    <source>
        <strain evidence="6 7">DSM 15360</strain>
    </source>
</reference>
<comment type="caution">
    <text evidence="6">The sequence shown here is derived from an EMBL/GenBank/DDBJ whole genome shotgun (WGS) entry which is preliminary data.</text>
</comment>